<dbReference type="EMBL" id="JBFTWV010000002">
    <property type="protein sequence ID" value="KAL2800932.1"/>
    <property type="molecule type" value="Genomic_DNA"/>
</dbReference>
<gene>
    <name evidence="1" type="ORF">BJX66DRAFT_103170</name>
</gene>
<organism evidence="1 2">
    <name type="scientific">Aspergillus keveii</name>
    <dbReference type="NCBI Taxonomy" id="714993"/>
    <lineage>
        <taxon>Eukaryota</taxon>
        <taxon>Fungi</taxon>
        <taxon>Dikarya</taxon>
        <taxon>Ascomycota</taxon>
        <taxon>Pezizomycotina</taxon>
        <taxon>Eurotiomycetes</taxon>
        <taxon>Eurotiomycetidae</taxon>
        <taxon>Eurotiales</taxon>
        <taxon>Aspergillaceae</taxon>
        <taxon>Aspergillus</taxon>
        <taxon>Aspergillus subgen. Nidulantes</taxon>
    </lineage>
</organism>
<protein>
    <submittedName>
        <fullName evidence="1">Uncharacterized protein</fullName>
    </submittedName>
</protein>
<dbReference type="Proteomes" id="UP001610563">
    <property type="component" value="Unassembled WGS sequence"/>
</dbReference>
<evidence type="ECO:0000313" key="2">
    <source>
        <dbReference type="Proteomes" id="UP001610563"/>
    </source>
</evidence>
<proteinExistence type="predicted"/>
<keyword evidence="2" id="KW-1185">Reference proteome</keyword>
<accession>A0ABR4GPD8</accession>
<sequence>MFDHPSFDKQATQPTKKAQPVCAVKPLCHKPGNDMTMPGVRCPSCQRTGKETWVIPGKYCHICGTPC</sequence>
<comment type="caution">
    <text evidence="1">The sequence shown here is derived from an EMBL/GenBank/DDBJ whole genome shotgun (WGS) entry which is preliminary data.</text>
</comment>
<reference evidence="1 2" key="1">
    <citation type="submission" date="2024-07" db="EMBL/GenBank/DDBJ databases">
        <title>Section-level genome sequencing and comparative genomics of Aspergillus sections Usti and Cavernicolus.</title>
        <authorList>
            <consortium name="Lawrence Berkeley National Laboratory"/>
            <person name="Nybo J.L."/>
            <person name="Vesth T.C."/>
            <person name="Theobald S."/>
            <person name="Frisvad J.C."/>
            <person name="Larsen T.O."/>
            <person name="Kjaerboelling I."/>
            <person name="Rothschild-Mancinelli K."/>
            <person name="Lyhne E.K."/>
            <person name="Kogle M.E."/>
            <person name="Barry K."/>
            <person name="Clum A."/>
            <person name="Na H."/>
            <person name="Ledsgaard L."/>
            <person name="Lin J."/>
            <person name="Lipzen A."/>
            <person name="Kuo A."/>
            <person name="Riley R."/>
            <person name="Mondo S."/>
            <person name="Labutti K."/>
            <person name="Haridas S."/>
            <person name="Pangalinan J."/>
            <person name="Salamov A.A."/>
            <person name="Simmons B.A."/>
            <person name="Magnuson J.K."/>
            <person name="Chen J."/>
            <person name="Drula E."/>
            <person name="Henrissat B."/>
            <person name="Wiebenga A."/>
            <person name="Lubbers R.J."/>
            <person name="Gomes A.C."/>
            <person name="Makela M.R."/>
            <person name="Stajich J."/>
            <person name="Grigoriev I.V."/>
            <person name="Mortensen U.H."/>
            <person name="De Vries R.P."/>
            <person name="Baker S.E."/>
            <person name="Andersen M.R."/>
        </authorList>
    </citation>
    <scope>NUCLEOTIDE SEQUENCE [LARGE SCALE GENOMIC DNA]</scope>
    <source>
        <strain evidence="1 2">CBS 209.92</strain>
    </source>
</reference>
<evidence type="ECO:0000313" key="1">
    <source>
        <dbReference type="EMBL" id="KAL2800932.1"/>
    </source>
</evidence>
<name>A0ABR4GPD8_9EURO</name>